<evidence type="ECO:0000313" key="3">
    <source>
        <dbReference type="Proteomes" id="UP000570595"/>
    </source>
</evidence>
<proteinExistence type="predicted"/>
<name>A0A7J6KYE5_PEROL</name>
<feature type="compositionally biased region" description="Basic residues" evidence="1">
    <location>
        <begin position="175"/>
        <end position="185"/>
    </location>
</feature>
<feature type="region of interest" description="Disordered" evidence="1">
    <location>
        <begin position="132"/>
        <end position="214"/>
    </location>
</feature>
<dbReference type="InterPro" id="IPR039875">
    <property type="entry name" value="LENG1-like"/>
</dbReference>
<dbReference type="PANTHER" id="PTHR22093:SF0">
    <property type="entry name" value="LEUKOCYTE RECEPTOR CLUSTER MEMBER 1"/>
    <property type="match status" value="1"/>
</dbReference>
<dbReference type="EMBL" id="JABAHT010000826">
    <property type="protein sequence ID" value="KAF4651609.1"/>
    <property type="molecule type" value="Genomic_DNA"/>
</dbReference>
<organism evidence="2 3">
    <name type="scientific">Perkinsus olseni</name>
    <name type="common">Perkinsus atlanticus</name>
    <dbReference type="NCBI Taxonomy" id="32597"/>
    <lineage>
        <taxon>Eukaryota</taxon>
        <taxon>Sar</taxon>
        <taxon>Alveolata</taxon>
        <taxon>Perkinsozoa</taxon>
        <taxon>Perkinsea</taxon>
        <taxon>Perkinsida</taxon>
        <taxon>Perkinsidae</taxon>
        <taxon>Perkinsus</taxon>
    </lineage>
</organism>
<reference evidence="2 3" key="1">
    <citation type="submission" date="2020-04" db="EMBL/GenBank/DDBJ databases">
        <title>Perkinsus olseni comparative genomics.</title>
        <authorList>
            <person name="Bogema D.R."/>
        </authorList>
    </citation>
    <scope>NUCLEOTIDE SEQUENCE [LARGE SCALE GENOMIC DNA]</scope>
    <source>
        <strain evidence="2">ATCC PRA-179</strain>
    </source>
</reference>
<evidence type="ECO:0000313" key="2">
    <source>
        <dbReference type="EMBL" id="KAF4651609.1"/>
    </source>
</evidence>
<dbReference type="PANTHER" id="PTHR22093">
    <property type="entry name" value="LEUKOCYTE RECEPTOR CLUSTER LRC MEMBER 1"/>
    <property type="match status" value="1"/>
</dbReference>
<evidence type="ECO:0008006" key="4">
    <source>
        <dbReference type="Google" id="ProtNLM"/>
    </source>
</evidence>
<feature type="compositionally biased region" description="Basic and acidic residues" evidence="1">
    <location>
        <begin position="186"/>
        <end position="214"/>
    </location>
</feature>
<sequence>MGGHGGINILHEKKWHTYNTSNRIRVERDERNAREQAAAEARTERRSRLRRKVEGLRSASSSKRHDDGDSPISRGSNINLFSAEEKEWEAVVKDHNKHIRGQEINNQLAGKSKKRPMSEFDEMASLKPWYLQPRASTRSSHSSEGLEGEGALERGGKLSRDIGTISKVEESLGKSGHKRKHRPRTVSREELRAKRLERERLEHQRAENVKDNIR</sequence>
<feature type="compositionally biased region" description="Basic and acidic residues" evidence="1">
    <location>
        <begin position="151"/>
        <end position="160"/>
    </location>
</feature>
<dbReference type="AlphaFoldDB" id="A0A7J6KYE5"/>
<feature type="region of interest" description="Disordered" evidence="1">
    <location>
        <begin position="26"/>
        <end position="78"/>
    </location>
</feature>
<dbReference type="OrthoDB" id="2159131at2759"/>
<gene>
    <name evidence="2" type="ORF">FOZ61_010330</name>
</gene>
<comment type="caution">
    <text evidence="2">The sequence shown here is derived from an EMBL/GenBank/DDBJ whole genome shotgun (WGS) entry which is preliminary data.</text>
</comment>
<protein>
    <recommendedName>
        <fullName evidence="4">CBF1-interacting co-repressor CIR N-terminal domain-containing protein</fullName>
    </recommendedName>
</protein>
<evidence type="ECO:0000256" key="1">
    <source>
        <dbReference type="SAM" id="MobiDB-lite"/>
    </source>
</evidence>
<accession>A0A7J6KYE5</accession>
<dbReference type="Proteomes" id="UP000570595">
    <property type="component" value="Unassembled WGS sequence"/>
</dbReference>